<dbReference type="InterPro" id="IPR010985">
    <property type="entry name" value="Ribbon_hlx_hlx"/>
</dbReference>
<dbReference type="GO" id="GO:0006355">
    <property type="term" value="P:regulation of DNA-templated transcription"/>
    <property type="evidence" value="ECO:0007669"/>
    <property type="project" value="InterPro"/>
</dbReference>
<evidence type="ECO:0008006" key="2">
    <source>
        <dbReference type="Google" id="ProtNLM"/>
    </source>
</evidence>
<name>A0A6S6TVR3_9GAMM</name>
<dbReference type="EMBL" id="CACVAY010000136">
    <property type="protein sequence ID" value="CAA6826691.1"/>
    <property type="molecule type" value="Genomic_DNA"/>
</dbReference>
<organism evidence="1">
    <name type="scientific">uncultured Thiotrichaceae bacterium</name>
    <dbReference type="NCBI Taxonomy" id="298394"/>
    <lineage>
        <taxon>Bacteria</taxon>
        <taxon>Pseudomonadati</taxon>
        <taxon>Pseudomonadota</taxon>
        <taxon>Gammaproteobacteria</taxon>
        <taxon>Thiotrichales</taxon>
        <taxon>Thiotrichaceae</taxon>
        <taxon>environmental samples</taxon>
    </lineage>
</organism>
<reference evidence="1" key="1">
    <citation type="submission" date="2020-01" db="EMBL/GenBank/DDBJ databases">
        <authorList>
            <person name="Meier V. D."/>
            <person name="Meier V D."/>
        </authorList>
    </citation>
    <scope>NUCLEOTIDE SEQUENCE</scope>
    <source>
        <strain evidence="1">HLG_WM_MAG_07</strain>
    </source>
</reference>
<dbReference type="SUPFAM" id="SSF47598">
    <property type="entry name" value="Ribbon-helix-helix"/>
    <property type="match status" value="1"/>
</dbReference>
<dbReference type="InterPro" id="IPR013321">
    <property type="entry name" value="Arc_rbn_hlx_hlx"/>
</dbReference>
<dbReference type="Gene3D" id="1.10.1220.10">
    <property type="entry name" value="Met repressor-like"/>
    <property type="match status" value="1"/>
</dbReference>
<dbReference type="AlphaFoldDB" id="A0A6S6TVR3"/>
<proteinExistence type="predicted"/>
<dbReference type="InterPro" id="IPR008651">
    <property type="entry name" value="Uncharacterised_HicB"/>
</dbReference>
<sequence>MSKTQVVTLRVPLDLKKRLESEAQLQGVSMNSLANYLLTTQISQLESLSTIEARMANKSYASLKSRVNNILDSVQENKKIPNWDSLN</sequence>
<protein>
    <recommendedName>
        <fullName evidence="2">Toxin-antitoxin system HicB family antitoxin</fullName>
    </recommendedName>
</protein>
<accession>A0A6S6TVR3</accession>
<dbReference type="Pfam" id="PF05534">
    <property type="entry name" value="HicB"/>
    <property type="match status" value="1"/>
</dbReference>
<evidence type="ECO:0000313" key="1">
    <source>
        <dbReference type="EMBL" id="CAA6826691.1"/>
    </source>
</evidence>
<gene>
    <name evidence="1" type="ORF">HELGO_WM24740</name>
</gene>